<dbReference type="PANTHER" id="PTHR47073">
    <property type="entry name" value="PROTEIN ANTI-SILENCING 1"/>
    <property type="match status" value="1"/>
</dbReference>
<evidence type="ECO:0000313" key="1">
    <source>
        <dbReference type="EMBL" id="VFQ73008.1"/>
    </source>
</evidence>
<dbReference type="Gene3D" id="3.60.10.10">
    <property type="entry name" value="Endonuclease/exonuclease/phosphatase"/>
    <property type="match status" value="1"/>
</dbReference>
<dbReference type="EMBL" id="OOIL02001128">
    <property type="protein sequence ID" value="VFQ73008.1"/>
    <property type="molecule type" value="Genomic_DNA"/>
</dbReference>
<dbReference type="Proteomes" id="UP000595140">
    <property type="component" value="Unassembled WGS sequence"/>
</dbReference>
<organism evidence="1 2">
    <name type="scientific">Cuscuta campestris</name>
    <dbReference type="NCBI Taxonomy" id="132261"/>
    <lineage>
        <taxon>Eukaryota</taxon>
        <taxon>Viridiplantae</taxon>
        <taxon>Streptophyta</taxon>
        <taxon>Embryophyta</taxon>
        <taxon>Tracheophyta</taxon>
        <taxon>Spermatophyta</taxon>
        <taxon>Magnoliopsida</taxon>
        <taxon>eudicotyledons</taxon>
        <taxon>Gunneridae</taxon>
        <taxon>Pentapetalae</taxon>
        <taxon>asterids</taxon>
        <taxon>lamiids</taxon>
        <taxon>Solanales</taxon>
        <taxon>Convolvulaceae</taxon>
        <taxon>Cuscuteae</taxon>
        <taxon>Cuscuta</taxon>
        <taxon>Cuscuta subgen. Grammica</taxon>
        <taxon>Cuscuta sect. Cleistogrammica</taxon>
    </lineage>
</organism>
<sequence>MSFVRFGPWKIGILTGKLIELVQFLKRRKIQVAYVQDTTLVGTKVQGVDEFKLWYSSFARSRNGVGVLVALELQEFVVVVQRVSDQLMAIKLVLGGCAINVVSAYAFHHGLEDEVKGDFLDSLDGVDIEEQGSDKRLFWLAKTHERMACDLDHVRCVKGSDGRVLFETAKVANQWGEYFRGLLKAGGDPMLDQGVQGEVPGEVAWSILFADNIVLIEDTHKLELCHHSLETKGFRLSKTKTECMECHFSGREIESRVEVRIVFHLLSKLPNIGRIDFCLLVASSMADKALGKTKLRKIKLKLCPTATKESITWFKELSWEERMQTANDQGTLVLLRNLDPVYISVEVEDIIWYAFKEKCSAKMIQHSAFSNPNIGQALAIFKTRDAAEKVIRMLKNRYLLVSEQRPLVADIIALPKSQRSSSFVGHLVIDKVRHQMQREMKEAVSTSHCSQPNTIEYEMAMEWRLRQSRSEFCWKTLHKQQGDELRRAAAKLKT</sequence>
<evidence type="ECO:0000313" key="2">
    <source>
        <dbReference type="Proteomes" id="UP000595140"/>
    </source>
</evidence>
<gene>
    <name evidence="1" type="ORF">CCAM_LOCUS14784</name>
</gene>
<accession>A0A484LA75</accession>
<proteinExistence type="predicted"/>
<dbReference type="PANTHER" id="PTHR47073:SF2">
    <property type="entry name" value="PROTEIN ANTI-SILENCING 1"/>
    <property type="match status" value="1"/>
</dbReference>
<dbReference type="OrthoDB" id="1896853at2759"/>
<dbReference type="InterPro" id="IPR036691">
    <property type="entry name" value="Endo/exonu/phosph_ase_sf"/>
</dbReference>
<name>A0A484LA75_9ASTE</name>
<dbReference type="GO" id="GO:0003723">
    <property type="term" value="F:RNA binding"/>
    <property type="evidence" value="ECO:0007669"/>
    <property type="project" value="TreeGrafter"/>
</dbReference>
<reference evidence="1 2" key="1">
    <citation type="submission" date="2018-04" db="EMBL/GenBank/DDBJ databases">
        <authorList>
            <person name="Vogel A."/>
        </authorList>
    </citation>
    <scope>NUCLEOTIDE SEQUENCE [LARGE SCALE GENOMIC DNA]</scope>
</reference>
<keyword evidence="2" id="KW-1185">Reference proteome</keyword>
<dbReference type="AlphaFoldDB" id="A0A484LA75"/>
<protein>
    <submittedName>
        <fullName evidence="1">Uncharacterized protein</fullName>
    </submittedName>
</protein>